<organism evidence="12 13">
    <name type="scientific">Hyaloscypha variabilis (strain UAMH 11265 / GT02V1 / F)</name>
    <name type="common">Meliniomyces variabilis</name>
    <dbReference type="NCBI Taxonomy" id="1149755"/>
    <lineage>
        <taxon>Eukaryota</taxon>
        <taxon>Fungi</taxon>
        <taxon>Dikarya</taxon>
        <taxon>Ascomycota</taxon>
        <taxon>Pezizomycotina</taxon>
        <taxon>Leotiomycetes</taxon>
        <taxon>Helotiales</taxon>
        <taxon>Hyaloscyphaceae</taxon>
        <taxon>Hyaloscypha</taxon>
        <taxon>Hyaloscypha variabilis</taxon>
    </lineage>
</organism>
<proteinExistence type="inferred from homology"/>
<keyword evidence="13" id="KW-1185">Reference proteome</keyword>
<dbReference type="GO" id="GO:0006367">
    <property type="term" value="P:transcription initiation at RNA polymerase II promoter"/>
    <property type="evidence" value="ECO:0007669"/>
    <property type="project" value="TreeGrafter"/>
</dbReference>
<gene>
    <name evidence="12" type="ORF">L207DRAFT_63378</name>
</gene>
<feature type="compositionally biased region" description="Low complexity" evidence="9">
    <location>
        <begin position="1350"/>
        <end position="1368"/>
    </location>
</feature>
<feature type="compositionally biased region" description="Pro residues" evidence="9">
    <location>
        <begin position="1445"/>
        <end position="1455"/>
    </location>
</feature>
<dbReference type="PANTHER" id="PTHR15137:SF9">
    <property type="entry name" value="TRANSCRIPTION INITIATION FACTOR TFIID SUBUNIT 2"/>
    <property type="match status" value="1"/>
</dbReference>
<evidence type="ECO:0000259" key="11">
    <source>
        <dbReference type="Pfam" id="PF25577"/>
    </source>
</evidence>
<dbReference type="InterPro" id="IPR027268">
    <property type="entry name" value="Peptidase_M4/M1_CTD_sf"/>
</dbReference>
<dbReference type="Pfam" id="PF25316">
    <property type="entry name" value="TAF2_3rd"/>
    <property type="match status" value="1"/>
</dbReference>
<dbReference type="Gene3D" id="1.10.390.10">
    <property type="entry name" value="Neutral Protease Domain 2"/>
    <property type="match status" value="1"/>
</dbReference>
<evidence type="ECO:0000313" key="13">
    <source>
        <dbReference type="Proteomes" id="UP000235786"/>
    </source>
</evidence>
<dbReference type="PANTHER" id="PTHR15137">
    <property type="entry name" value="TRANSCRIPTION INITIATION FACTOR TFIID"/>
    <property type="match status" value="1"/>
</dbReference>
<feature type="domain" description="Transcription initiation factor TFIID subunit 2 TPR repeats" evidence="11">
    <location>
        <begin position="798"/>
        <end position="1081"/>
    </location>
</feature>
<dbReference type="SUPFAM" id="SSF55486">
    <property type="entry name" value="Metalloproteases ('zincins'), catalytic domain"/>
    <property type="match status" value="1"/>
</dbReference>
<comment type="subcellular location">
    <subcellularLocation>
        <location evidence="1">Nucleus</location>
    </subcellularLocation>
</comment>
<dbReference type="FunFam" id="1.10.390.10:FF:000011">
    <property type="entry name" value="Transcription initiation factor TFIID subunit"/>
    <property type="match status" value="1"/>
</dbReference>
<protein>
    <recommendedName>
        <fullName evidence="3">Transcription initiation factor TFIID subunit 2</fullName>
    </recommendedName>
    <alternativeName>
        <fullName evidence="8">TBP-associated factor 2</fullName>
    </alternativeName>
</protein>
<keyword evidence="5" id="KW-0804">Transcription</keyword>
<name>A0A2J6RI45_HYAVF</name>
<evidence type="ECO:0000256" key="6">
    <source>
        <dbReference type="ARBA" id="ARBA00023242"/>
    </source>
</evidence>
<dbReference type="Proteomes" id="UP000235786">
    <property type="component" value="Unassembled WGS sequence"/>
</dbReference>
<feature type="region of interest" description="Disordered" evidence="9">
    <location>
        <begin position="1240"/>
        <end position="1455"/>
    </location>
</feature>
<feature type="compositionally biased region" description="Pro residues" evidence="9">
    <location>
        <begin position="1252"/>
        <end position="1262"/>
    </location>
</feature>
<feature type="domain" description="Transcription initiation factor TFIID subunit 2 Ig-like" evidence="10">
    <location>
        <begin position="614"/>
        <end position="792"/>
    </location>
</feature>
<evidence type="ECO:0000256" key="2">
    <source>
        <dbReference type="ARBA" id="ARBA00010937"/>
    </source>
</evidence>
<dbReference type="SUPFAM" id="SSF63737">
    <property type="entry name" value="Leukotriene A4 hydrolase N-terminal domain"/>
    <property type="match status" value="1"/>
</dbReference>
<feature type="region of interest" description="Disordered" evidence="9">
    <location>
        <begin position="1"/>
        <end position="20"/>
    </location>
</feature>
<evidence type="ECO:0000256" key="4">
    <source>
        <dbReference type="ARBA" id="ARBA00023015"/>
    </source>
</evidence>
<dbReference type="GO" id="GO:0000976">
    <property type="term" value="F:transcription cis-regulatory region binding"/>
    <property type="evidence" value="ECO:0007669"/>
    <property type="project" value="TreeGrafter"/>
</dbReference>
<dbReference type="InterPro" id="IPR057345">
    <property type="entry name" value="Ig-like_TAF2"/>
</dbReference>
<evidence type="ECO:0000256" key="3">
    <source>
        <dbReference type="ARBA" id="ARBA00017363"/>
    </source>
</evidence>
<dbReference type="Pfam" id="PF25577">
    <property type="entry name" value="TPR_TAF2_C"/>
    <property type="match status" value="1"/>
</dbReference>
<keyword evidence="4" id="KW-0805">Transcription regulation</keyword>
<evidence type="ECO:0000259" key="10">
    <source>
        <dbReference type="Pfam" id="PF25316"/>
    </source>
</evidence>
<evidence type="ECO:0000256" key="7">
    <source>
        <dbReference type="ARBA" id="ARBA00025346"/>
    </source>
</evidence>
<dbReference type="InterPro" id="IPR057991">
    <property type="entry name" value="TPR_TAF2_C"/>
</dbReference>
<feature type="compositionally biased region" description="Basic and acidic residues" evidence="9">
    <location>
        <begin position="1398"/>
        <end position="1416"/>
    </location>
</feature>
<dbReference type="GO" id="GO:0005669">
    <property type="term" value="C:transcription factor TFIID complex"/>
    <property type="evidence" value="ECO:0007669"/>
    <property type="project" value="InterPro"/>
</dbReference>
<dbReference type="GO" id="GO:0003682">
    <property type="term" value="F:chromatin binding"/>
    <property type="evidence" value="ECO:0007669"/>
    <property type="project" value="TreeGrafter"/>
</dbReference>
<evidence type="ECO:0000256" key="1">
    <source>
        <dbReference type="ARBA" id="ARBA00004123"/>
    </source>
</evidence>
<dbReference type="GO" id="GO:0016251">
    <property type="term" value="F:RNA polymerase II general transcription initiation factor activity"/>
    <property type="evidence" value="ECO:0007669"/>
    <property type="project" value="TreeGrafter"/>
</dbReference>
<evidence type="ECO:0000313" key="12">
    <source>
        <dbReference type="EMBL" id="PMD38180.1"/>
    </source>
</evidence>
<dbReference type="CDD" id="cd09839">
    <property type="entry name" value="M1_like_TAF2"/>
    <property type="match status" value="1"/>
</dbReference>
<dbReference type="Gene3D" id="2.60.40.1730">
    <property type="entry name" value="tricorn interacting facor f3 domain"/>
    <property type="match status" value="1"/>
</dbReference>
<keyword evidence="6" id="KW-0539">Nucleus</keyword>
<sequence>MPGVLLEMDSQDVPPPSKAPEHGFVVSHQKIFLDVDFSTQSLTGRTEITILPQTKDLRTIGIDAQQCVILAGAVAVNEKSAEFVYKDPMELLDIPKQFEWNAGHFDLQKDRLKPLTDNTAGRSLVITLPKGVKVEELDQFENAAVAATPRGSVAPLRAASIAIDGVVPLSATSTLAPKTAAEQGPRFQPITVSISFTIKHFRDGLHFVGCNEADQRYPHVYTKHSMDSGIASCIFPCVDDPAMRCTWDIHVTCSRTLGDALKRRPAARPHHKSLHHLLAKKGLTNGAVHAATHEEYEVPLSDEEKLLEMTVVCSGDLESETTDLEDSSKKTVTFSCQRIVAPQHIGFAIGPFEQVDLSEFREDEDDEKLGQGQTLPVLGYCLPGRADEVRHTCTPLAHALDYFLLAYGVYPFNECRFVFVDDQLRDVEHTASLSLCSTRLLFSEKVIDPEYENTRILVHAIASQWIGVSIVPAERCDRWVTIGLSHFITGLFMKSLCGNNEYSFRQKTLSDRLVELDIERPSLHALGETLQLGSFELEFMALKAPLVLFILDRRIIKASGTSGLARVISRLVMSANTGTAADSVVSTEGFRRSCERTTKYRQTEGFWNQWILGAGCPRLAISQKFNKKRLCVEMQIRQTQDTLPSQRKLRKGSFMREFREDVHGIYAGELQNAFTGPMTIRIHEADGTPYEHVVEIRDGLAKFDIPYNTKYKRLKRNRRQKERMNAGAVDLNGEGGDDALYYCLGDVLQTPADMAEWGLREWDAENEAKMDQESYEWVRVDADFEWICEKSFISMPPYMYVSQLQQDRDVVAQQESMLFLKNATPHPLVATFLIRTLMDSRYFHGIRVMAAEQLHTHATETCNWAGSKQLIKAYKEFFCYPDTGMPRPNDFRDKRAYKIEMAIPRGLSHVRNEQGHCTKDARHSLLDMLRFNDNSNNEYVDYFKISNLLECLTESLIPSKDAKKMNDEDQEDHEPRDFRESVFSELDRYRNMDEWANSYQNILTVTVLDCKHRLMKAKVMPVDPLQFARYLHDGSSEFVRIKAFECLIKLGYMTNKSVGELLLNYLSTDLSPYTREHLFEKFYLGLASTAFGDDKAVNATPPKAVQNGEANQDVLMGEGDLFAADNMVIDGDSGGLIVEQDVSLEARKAQIIRTTTIEGALAALKEELKDNSDLKTALWKAIASPVIEVHEQTDLLDICYVLYDFEDTWIMKFKYPLYWEVHHLGKGILSFRKSPHKFRTKPPKPLEVIPDPNKPLPPPPLPRVVTQPVRISLNGANSGAGTMRPPKRPLPQEPTPHPEERPTKMVRLRVPSQKVEEILSFPPNPAPVVKRSKSSSTKSASPAPRPSPAPSASSTISASPAASTISTSPAPPLVVHSASTAAGTAQGVKIRKPLPDSVPRERKPLPDSVPKERKPLPDAVPRAVVEPSPPAPKKLIFKFKTKPMVPSPVQPPTQE</sequence>
<dbReference type="EMBL" id="KZ613948">
    <property type="protein sequence ID" value="PMD38180.1"/>
    <property type="molecule type" value="Genomic_DNA"/>
</dbReference>
<comment type="similarity">
    <text evidence="2">Belongs to the TAF2 family.</text>
</comment>
<evidence type="ECO:0000256" key="5">
    <source>
        <dbReference type="ARBA" id="ARBA00023163"/>
    </source>
</evidence>
<dbReference type="STRING" id="1149755.A0A2J6RI45"/>
<dbReference type="InterPro" id="IPR042097">
    <property type="entry name" value="Aminopeptidase_N-like_N_sf"/>
</dbReference>
<accession>A0A2J6RI45</accession>
<evidence type="ECO:0000256" key="8">
    <source>
        <dbReference type="ARBA" id="ARBA00076306"/>
    </source>
</evidence>
<dbReference type="OrthoDB" id="308861at2759"/>
<comment type="function">
    <text evidence="7">Functions as a component of the DNA-binding general transcription factor complex TFIID. Binding of TFIID to a promoter (with or without TATA element) is the initial step in pre-initiation complex (PIC) formation. TFIID plays a key role in the regulation of gene expression by RNA polymerase II through different activities such as transcription activator interaction, core promoter recognition and selectivity, TFIIA and TFIIB interaction, chromatin modification (histone acetylation by TAF1), facilitation of DNA opening and initiation of transcription.</text>
</comment>
<evidence type="ECO:0000256" key="9">
    <source>
        <dbReference type="SAM" id="MobiDB-lite"/>
    </source>
</evidence>
<dbReference type="InterPro" id="IPR037813">
    <property type="entry name" value="TAF2"/>
</dbReference>
<reference evidence="12 13" key="1">
    <citation type="submission" date="2016-04" db="EMBL/GenBank/DDBJ databases">
        <title>A degradative enzymes factory behind the ericoid mycorrhizal symbiosis.</title>
        <authorList>
            <consortium name="DOE Joint Genome Institute"/>
            <person name="Martino E."/>
            <person name="Morin E."/>
            <person name="Grelet G."/>
            <person name="Kuo A."/>
            <person name="Kohler A."/>
            <person name="Daghino S."/>
            <person name="Barry K."/>
            <person name="Choi C."/>
            <person name="Cichocki N."/>
            <person name="Clum A."/>
            <person name="Copeland A."/>
            <person name="Hainaut M."/>
            <person name="Haridas S."/>
            <person name="Labutti K."/>
            <person name="Lindquist E."/>
            <person name="Lipzen A."/>
            <person name="Khouja H.-R."/>
            <person name="Murat C."/>
            <person name="Ohm R."/>
            <person name="Olson A."/>
            <person name="Spatafora J."/>
            <person name="Veneault-Fourrey C."/>
            <person name="Henrissat B."/>
            <person name="Grigoriev I."/>
            <person name="Martin F."/>
            <person name="Perotto S."/>
        </authorList>
    </citation>
    <scope>NUCLEOTIDE SEQUENCE [LARGE SCALE GENOMIC DNA]</scope>
    <source>
        <strain evidence="12 13">F</strain>
    </source>
</reference>